<evidence type="ECO:0000313" key="2">
    <source>
        <dbReference type="EMBL" id="CAB3729877.1"/>
    </source>
</evidence>
<dbReference type="RefSeq" id="WP_082201545.1">
    <property type="nucleotide sequence ID" value="NZ_CADFGL010000037.1"/>
</dbReference>
<accession>A0A6J5C9A3</accession>
<evidence type="ECO:0000313" key="3">
    <source>
        <dbReference type="Proteomes" id="UP000494249"/>
    </source>
</evidence>
<protein>
    <submittedName>
        <fullName evidence="2">Uncharacterized protein</fullName>
    </submittedName>
</protein>
<feature type="compositionally biased region" description="Basic and acidic residues" evidence="1">
    <location>
        <begin position="196"/>
        <end position="208"/>
    </location>
</feature>
<reference evidence="2 3" key="1">
    <citation type="submission" date="2020-04" db="EMBL/GenBank/DDBJ databases">
        <authorList>
            <person name="De Canck E."/>
        </authorList>
    </citation>
    <scope>NUCLEOTIDE SEQUENCE [LARGE SCALE GENOMIC DNA]</scope>
    <source>
        <strain evidence="2 3">LMG 22037</strain>
    </source>
</reference>
<dbReference type="InterPro" id="IPR007499">
    <property type="entry name" value="ERF_bacteria_virus"/>
</dbReference>
<dbReference type="EMBL" id="CADIKB010000040">
    <property type="protein sequence ID" value="CAB3729877.1"/>
    <property type="molecule type" value="Genomic_DNA"/>
</dbReference>
<evidence type="ECO:0000256" key="1">
    <source>
        <dbReference type="SAM" id="MobiDB-lite"/>
    </source>
</evidence>
<feature type="region of interest" description="Disordered" evidence="1">
    <location>
        <begin position="187"/>
        <end position="208"/>
    </location>
</feature>
<proteinExistence type="predicted"/>
<name>A0A6J5C9A3_9BURK</name>
<dbReference type="Proteomes" id="UP000494249">
    <property type="component" value="Unassembled WGS sequence"/>
</dbReference>
<dbReference type="AlphaFoldDB" id="A0A6J5C9A3"/>
<sequence>MQTATMADITEVELAAPAAKPPAVQQTRALAASATPADLLRIAVESGADLDKLERLMALQTQWEAKEAKRAFDAAFSAFKAEAVTILKGRKVTDGPLKGKSYAELHDVVNAVTPALSKHGLSSSWKLTMDEKDWMQVTCYLRHVNGHEESVSMGGPPDAGGAKNAIQARASTKTYLERYTLKAITGLSEQMDDDDGNGKEQKPSGDETFMKYESQLVDAKTVDEVRRIRALAGAAFEAVGDVKGWNQFKSMADKKKTELERSAQ</sequence>
<dbReference type="Pfam" id="PF04404">
    <property type="entry name" value="ERF"/>
    <property type="match status" value="1"/>
</dbReference>
<gene>
    <name evidence="2" type="ORF">LMG22037_05484</name>
</gene>
<organism evidence="2 3">
    <name type="scientific">Paraburkholderia phenoliruptrix</name>
    <dbReference type="NCBI Taxonomy" id="252970"/>
    <lineage>
        <taxon>Bacteria</taxon>
        <taxon>Pseudomonadati</taxon>
        <taxon>Pseudomonadota</taxon>
        <taxon>Betaproteobacteria</taxon>
        <taxon>Burkholderiales</taxon>
        <taxon>Burkholderiaceae</taxon>
        <taxon>Paraburkholderia</taxon>
    </lineage>
</organism>